<reference evidence="1 2" key="1">
    <citation type="submission" date="2024-03" db="EMBL/GenBank/DDBJ databases">
        <authorList>
            <person name="Martinez-Hernandez J."/>
        </authorList>
    </citation>
    <scope>NUCLEOTIDE SEQUENCE [LARGE SCALE GENOMIC DNA]</scope>
</reference>
<dbReference type="Proteomes" id="UP001497480">
    <property type="component" value="Unassembled WGS sequence"/>
</dbReference>
<proteinExistence type="predicted"/>
<name>A0AAV1W6C7_LUPLU</name>
<evidence type="ECO:0000313" key="2">
    <source>
        <dbReference type="Proteomes" id="UP001497480"/>
    </source>
</evidence>
<evidence type="ECO:0000313" key="1">
    <source>
        <dbReference type="EMBL" id="CAL0304850.1"/>
    </source>
</evidence>
<comment type="caution">
    <text evidence="1">The sequence shown here is derived from an EMBL/GenBank/DDBJ whole genome shotgun (WGS) entry which is preliminary data.</text>
</comment>
<organism evidence="1 2">
    <name type="scientific">Lupinus luteus</name>
    <name type="common">European yellow lupine</name>
    <dbReference type="NCBI Taxonomy" id="3873"/>
    <lineage>
        <taxon>Eukaryota</taxon>
        <taxon>Viridiplantae</taxon>
        <taxon>Streptophyta</taxon>
        <taxon>Embryophyta</taxon>
        <taxon>Tracheophyta</taxon>
        <taxon>Spermatophyta</taxon>
        <taxon>Magnoliopsida</taxon>
        <taxon>eudicotyledons</taxon>
        <taxon>Gunneridae</taxon>
        <taxon>Pentapetalae</taxon>
        <taxon>rosids</taxon>
        <taxon>fabids</taxon>
        <taxon>Fabales</taxon>
        <taxon>Fabaceae</taxon>
        <taxon>Papilionoideae</taxon>
        <taxon>50 kb inversion clade</taxon>
        <taxon>genistoids sensu lato</taxon>
        <taxon>core genistoids</taxon>
        <taxon>Genisteae</taxon>
        <taxon>Lupinus</taxon>
    </lineage>
</organism>
<dbReference type="AlphaFoldDB" id="A0AAV1W6C7"/>
<accession>A0AAV1W6C7</accession>
<keyword evidence="2" id="KW-1185">Reference proteome</keyword>
<dbReference type="EMBL" id="CAXHTB010000004">
    <property type="protein sequence ID" value="CAL0304850.1"/>
    <property type="molecule type" value="Genomic_DNA"/>
</dbReference>
<sequence>MESWNHYPVIVHLRVFIEVVFQPEDRELIIETLDYLSLVLYQDNKRMLKLHSTINGVMVKGGETPHQLHHQNPQQNHTTLLEKLYK</sequence>
<gene>
    <name evidence="1" type="ORF">LLUT_LOCUS5910</name>
</gene>
<protein>
    <submittedName>
        <fullName evidence="1">Uncharacterized protein</fullName>
    </submittedName>
</protein>